<gene>
    <name evidence="1" type="ORF">DFH08DRAFT_966172</name>
</gene>
<evidence type="ECO:0000313" key="2">
    <source>
        <dbReference type="Proteomes" id="UP001218218"/>
    </source>
</evidence>
<sequence>MPAIAARFCALAGLPVSRADLCAHVIFPSLPIRVPRTLLVIRLPVPSSRLALCLCASSLTVHTVSRPALAVLPPFSVTPSMSPGAFCLHHATHPARAALTQSPHLRIYYFRCAVL</sequence>
<dbReference type="EMBL" id="JARIHO010000034">
    <property type="protein sequence ID" value="KAJ7333342.1"/>
    <property type="molecule type" value="Genomic_DNA"/>
</dbReference>
<evidence type="ECO:0000313" key="1">
    <source>
        <dbReference type="EMBL" id="KAJ7333342.1"/>
    </source>
</evidence>
<comment type="caution">
    <text evidence="1">The sequence shown here is derived from an EMBL/GenBank/DDBJ whole genome shotgun (WGS) entry which is preliminary data.</text>
</comment>
<keyword evidence="2" id="KW-1185">Reference proteome</keyword>
<reference evidence="1" key="1">
    <citation type="submission" date="2023-03" db="EMBL/GenBank/DDBJ databases">
        <title>Massive genome expansion in bonnet fungi (Mycena s.s.) driven by repeated elements and novel gene families across ecological guilds.</title>
        <authorList>
            <consortium name="Lawrence Berkeley National Laboratory"/>
            <person name="Harder C.B."/>
            <person name="Miyauchi S."/>
            <person name="Viragh M."/>
            <person name="Kuo A."/>
            <person name="Thoen E."/>
            <person name="Andreopoulos B."/>
            <person name="Lu D."/>
            <person name="Skrede I."/>
            <person name="Drula E."/>
            <person name="Henrissat B."/>
            <person name="Morin E."/>
            <person name="Kohler A."/>
            <person name="Barry K."/>
            <person name="LaButti K."/>
            <person name="Morin E."/>
            <person name="Salamov A."/>
            <person name="Lipzen A."/>
            <person name="Mereny Z."/>
            <person name="Hegedus B."/>
            <person name="Baldrian P."/>
            <person name="Stursova M."/>
            <person name="Weitz H."/>
            <person name="Taylor A."/>
            <person name="Grigoriev I.V."/>
            <person name="Nagy L.G."/>
            <person name="Martin F."/>
            <person name="Kauserud H."/>
        </authorList>
    </citation>
    <scope>NUCLEOTIDE SEQUENCE</scope>
    <source>
        <strain evidence="1">CBHHK002</strain>
    </source>
</reference>
<organism evidence="1 2">
    <name type="scientific">Mycena albidolilacea</name>
    <dbReference type="NCBI Taxonomy" id="1033008"/>
    <lineage>
        <taxon>Eukaryota</taxon>
        <taxon>Fungi</taxon>
        <taxon>Dikarya</taxon>
        <taxon>Basidiomycota</taxon>
        <taxon>Agaricomycotina</taxon>
        <taxon>Agaricomycetes</taxon>
        <taxon>Agaricomycetidae</taxon>
        <taxon>Agaricales</taxon>
        <taxon>Marasmiineae</taxon>
        <taxon>Mycenaceae</taxon>
        <taxon>Mycena</taxon>
    </lineage>
</organism>
<accession>A0AAD7ELQ9</accession>
<name>A0AAD7ELQ9_9AGAR</name>
<dbReference type="Proteomes" id="UP001218218">
    <property type="component" value="Unassembled WGS sequence"/>
</dbReference>
<proteinExistence type="predicted"/>
<dbReference type="AlphaFoldDB" id="A0AAD7ELQ9"/>
<protein>
    <submittedName>
        <fullName evidence="1">Uncharacterized protein</fullName>
    </submittedName>
</protein>